<keyword evidence="2" id="KW-1185">Reference proteome</keyword>
<sequence length="98" mass="11400">MQSFRRYQNMRIIDRDMNIAEGDYILDGITIRTRKGYLNDTKDEEGNNLPALETHDGNHVEHWKNGVLHYEDGPAVIDVRDGVEEWWLDGKQVEAVKS</sequence>
<dbReference type="AlphaFoldDB" id="F2NYR5"/>
<protein>
    <submittedName>
        <fullName evidence="1">Uncharacterized protein</fullName>
    </submittedName>
</protein>
<dbReference type="HOGENOM" id="CLU_2332793_0_0_12"/>
<dbReference type="GeneID" id="302999795"/>
<gene>
    <name evidence="1" type="ordered locus">Tresu_2708</name>
</gene>
<dbReference type="RefSeq" id="WP_013702806.1">
    <property type="nucleotide sequence ID" value="NC_015386.1"/>
</dbReference>
<dbReference type="KEGG" id="tsu:Tresu_2708"/>
<dbReference type="OrthoDB" id="361843at2"/>
<dbReference type="EMBL" id="CP002632">
    <property type="protein sequence ID" value="AEB15564.1"/>
    <property type="molecule type" value="Genomic_DNA"/>
</dbReference>
<evidence type="ECO:0000313" key="2">
    <source>
        <dbReference type="Proteomes" id="UP000006852"/>
    </source>
</evidence>
<dbReference type="Proteomes" id="UP000006852">
    <property type="component" value="Plasmid pTRESU01"/>
</dbReference>
<geneLocation type="plasmid" evidence="1 2">
    <name>pTRESU01</name>
</geneLocation>
<proteinExistence type="predicted"/>
<accession>F2NYR5</accession>
<reference evidence="2" key="1">
    <citation type="submission" date="2011-04" db="EMBL/GenBank/DDBJ databases">
        <title>The complete genome of plasmid of Treponema succinifaciens DSM 2489.</title>
        <authorList>
            <person name="Lucas S."/>
            <person name="Copeland A."/>
            <person name="Lapidus A."/>
            <person name="Bruce D."/>
            <person name="Goodwin L."/>
            <person name="Pitluck S."/>
            <person name="Peters L."/>
            <person name="Kyrpides N."/>
            <person name="Mavromatis K."/>
            <person name="Ivanova N."/>
            <person name="Ovchinnikova G."/>
            <person name="Teshima H."/>
            <person name="Detter J.C."/>
            <person name="Tapia R."/>
            <person name="Han C."/>
            <person name="Land M."/>
            <person name="Hauser L."/>
            <person name="Markowitz V."/>
            <person name="Cheng J.-F."/>
            <person name="Hugenholtz P."/>
            <person name="Woyke T."/>
            <person name="Wu D."/>
            <person name="Gronow S."/>
            <person name="Wellnitz S."/>
            <person name="Brambilla E."/>
            <person name="Klenk H.-P."/>
            <person name="Eisen J.A."/>
        </authorList>
    </citation>
    <scope>NUCLEOTIDE SEQUENCE [LARGE SCALE GENOMIC DNA]</scope>
    <source>
        <strain evidence="2">ATCC 33096 / DSM 2489 / 6091</strain>
        <plasmid evidence="2">Plasmid pTRESU01</plasmid>
    </source>
</reference>
<keyword evidence="1" id="KW-0614">Plasmid</keyword>
<name>F2NYR5_TRES6</name>
<organism evidence="1 2">
    <name type="scientific">Treponema succinifaciens (strain ATCC 33096 / DSM 2489 / 6091)</name>
    <dbReference type="NCBI Taxonomy" id="869209"/>
    <lineage>
        <taxon>Bacteria</taxon>
        <taxon>Pseudomonadati</taxon>
        <taxon>Spirochaetota</taxon>
        <taxon>Spirochaetia</taxon>
        <taxon>Spirochaetales</taxon>
        <taxon>Treponemataceae</taxon>
        <taxon>Treponema</taxon>
    </lineage>
</organism>
<evidence type="ECO:0000313" key="1">
    <source>
        <dbReference type="EMBL" id="AEB15564.1"/>
    </source>
</evidence>